<evidence type="ECO:0000313" key="2">
    <source>
        <dbReference type="Proteomes" id="UP000193498"/>
    </source>
</evidence>
<dbReference type="AlphaFoldDB" id="A0A1Y1Y1N4"/>
<dbReference type="Gene3D" id="1.10.510.10">
    <property type="entry name" value="Transferase(Phosphotransferase) domain 1"/>
    <property type="match status" value="1"/>
</dbReference>
<dbReference type="OrthoDB" id="4062651at2759"/>
<dbReference type="Proteomes" id="UP000193498">
    <property type="component" value="Unassembled WGS sequence"/>
</dbReference>
<dbReference type="InParanoid" id="A0A1Y1Y1N4"/>
<comment type="caution">
    <text evidence="1">The sequence shown here is derived from an EMBL/GenBank/DDBJ whole genome shotgun (WGS) entry which is preliminary data.</text>
</comment>
<reference evidence="1 2" key="1">
    <citation type="submission" date="2016-07" db="EMBL/GenBank/DDBJ databases">
        <title>Pervasive Adenine N6-methylation of Active Genes in Fungi.</title>
        <authorList>
            <consortium name="DOE Joint Genome Institute"/>
            <person name="Mondo S.J."/>
            <person name="Dannebaum R.O."/>
            <person name="Kuo R.C."/>
            <person name="Labutti K."/>
            <person name="Haridas S."/>
            <person name="Kuo A."/>
            <person name="Salamov A."/>
            <person name="Ahrendt S.R."/>
            <person name="Lipzen A."/>
            <person name="Sullivan W."/>
            <person name="Andreopoulos W.B."/>
            <person name="Clum A."/>
            <person name="Lindquist E."/>
            <person name="Daum C."/>
            <person name="Ramamoorthy G.K."/>
            <person name="Gryganskyi A."/>
            <person name="Culley D."/>
            <person name="Magnuson J.K."/>
            <person name="James T.Y."/>
            <person name="O'Malley M.A."/>
            <person name="Stajich J.E."/>
            <person name="Spatafora J.W."/>
            <person name="Visel A."/>
            <person name="Grigoriev I.V."/>
        </authorList>
    </citation>
    <scope>NUCLEOTIDE SEQUENCE [LARGE SCALE GENOMIC DNA]</scope>
    <source>
        <strain evidence="1 2">CBS 931.73</strain>
    </source>
</reference>
<dbReference type="InterPro" id="IPR011009">
    <property type="entry name" value="Kinase-like_dom_sf"/>
</dbReference>
<keyword evidence="2" id="KW-1185">Reference proteome</keyword>
<gene>
    <name evidence="1" type="ORF">K493DRAFT_316887</name>
</gene>
<organism evidence="1 2">
    <name type="scientific">Basidiobolus meristosporus CBS 931.73</name>
    <dbReference type="NCBI Taxonomy" id="1314790"/>
    <lineage>
        <taxon>Eukaryota</taxon>
        <taxon>Fungi</taxon>
        <taxon>Fungi incertae sedis</taxon>
        <taxon>Zoopagomycota</taxon>
        <taxon>Entomophthoromycotina</taxon>
        <taxon>Basidiobolomycetes</taxon>
        <taxon>Basidiobolales</taxon>
        <taxon>Basidiobolaceae</taxon>
        <taxon>Basidiobolus</taxon>
    </lineage>
</organism>
<name>A0A1Y1Y1N4_9FUNG</name>
<dbReference type="SUPFAM" id="SSF56112">
    <property type="entry name" value="Protein kinase-like (PK-like)"/>
    <property type="match status" value="1"/>
</dbReference>
<dbReference type="EMBL" id="MCFE01000300">
    <property type="protein sequence ID" value="ORX91931.1"/>
    <property type="molecule type" value="Genomic_DNA"/>
</dbReference>
<evidence type="ECO:0000313" key="1">
    <source>
        <dbReference type="EMBL" id="ORX91931.1"/>
    </source>
</evidence>
<sequence length="108" mass="12301">MSLETYFQVKRRITSRQKYKLIKGMVAAVKVLHSQGIAHCSLSEESFMVNEVDGMPLKDHSPRPRVALTSFKNARFSFHPLSANDQLLLPHTHAHPLADHECRYVLSC</sequence>
<proteinExistence type="predicted"/>
<evidence type="ECO:0008006" key="3">
    <source>
        <dbReference type="Google" id="ProtNLM"/>
    </source>
</evidence>
<protein>
    <recommendedName>
        <fullName evidence="3">Protein kinase domain-containing protein</fullName>
    </recommendedName>
</protein>
<accession>A0A1Y1Y1N4</accession>